<dbReference type="OrthoDB" id="2423195at2759"/>
<feature type="coiled-coil region" evidence="10">
    <location>
        <begin position="1708"/>
        <end position="1760"/>
    </location>
</feature>
<dbReference type="PANTHER" id="PTHR10887:SF445">
    <property type="entry name" value="NFX1-TYPE ZINC FINGER-CONTAINING PROTEIN 1"/>
    <property type="match status" value="1"/>
</dbReference>
<dbReference type="SUPFAM" id="SSF52540">
    <property type="entry name" value="P-loop containing nucleoside triphosphate hydrolases"/>
    <property type="match status" value="1"/>
</dbReference>
<feature type="zinc finger region" description="C3H1-type" evidence="9">
    <location>
        <begin position="155"/>
        <end position="182"/>
    </location>
</feature>
<evidence type="ECO:0000256" key="2">
    <source>
        <dbReference type="ARBA" id="ARBA00022490"/>
    </source>
</evidence>
<dbReference type="InterPro" id="IPR000571">
    <property type="entry name" value="Znf_CCCH"/>
</dbReference>
<dbReference type="GO" id="GO:0002376">
    <property type="term" value="P:immune system process"/>
    <property type="evidence" value="ECO:0007669"/>
    <property type="project" value="UniProtKB-KW"/>
</dbReference>
<evidence type="ECO:0000256" key="11">
    <source>
        <dbReference type="SAM" id="MobiDB-lite"/>
    </source>
</evidence>
<keyword evidence="6" id="KW-0378">Hydrolase</keyword>
<dbReference type="HOGENOM" id="CLU_001490_1_1_1"/>
<organism evidence="14">
    <name type="scientific">Fusarium oxysporum f. sp. conglutinans race 2 54008</name>
    <dbReference type="NCBI Taxonomy" id="1089457"/>
    <lineage>
        <taxon>Eukaryota</taxon>
        <taxon>Fungi</taxon>
        <taxon>Dikarya</taxon>
        <taxon>Ascomycota</taxon>
        <taxon>Pezizomycotina</taxon>
        <taxon>Sordariomycetes</taxon>
        <taxon>Hypocreomycetidae</taxon>
        <taxon>Hypocreales</taxon>
        <taxon>Nectriaceae</taxon>
        <taxon>Fusarium</taxon>
        <taxon>Fusarium oxysporum species complex</taxon>
    </lineage>
</organism>
<dbReference type="Gene3D" id="3.40.50.300">
    <property type="entry name" value="P-loop containing nucleotide triphosphate hydrolases"/>
    <property type="match status" value="2"/>
</dbReference>
<dbReference type="GO" id="GO:0004386">
    <property type="term" value="F:helicase activity"/>
    <property type="evidence" value="ECO:0007669"/>
    <property type="project" value="InterPro"/>
</dbReference>
<keyword evidence="10" id="KW-0175">Coiled coil</keyword>
<dbReference type="SMART" id="SM00356">
    <property type="entry name" value="ZnF_C3H1"/>
    <property type="match status" value="1"/>
</dbReference>
<keyword evidence="6" id="KW-0547">Nucleotide-binding</keyword>
<feature type="domain" description="RZ-type" evidence="13">
    <location>
        <begin position="1948"/>
        <end position="2028"/>
    </location>
</feature>
<dbReference type="GO" id="GO:0031048">
    <property type="term" value="P:regulatory ncRNA-mediated heterochromatin formation"/>
    <property type="evidence" value="ECO:0007669"/>
    <property type="project" value="TreeGrafter"/>
</dbReference>
<dbReference type="SMART" id="SM00438">
    <property type="entry name" value="ZnF_NFX"/>
    <property type="match status" value="5"/>
</dbReference>
<dbReference type="FunFam" id="3.40.50.300:FF:001660">
    <property type="entry name" value="NF-X1 finger and helicase protein, putative"/>
    <property type="match status" value="1"/>
</dbReference>
<evidence type="ECO:0000256" key="8">
    <source>
        <dbReference type="ARBA" id="ARBA00022859"/>
    </source>
</evidence>
<dbReference type="Proteomes" id="UP000030676">
    <property type="component" value="Unassembled WGS sequence"/>
</dbReference>
<evidence type="ECO:0000256" key="4">
    <source>
        <dbReference type="ARBA" id="ARBA00022737"/>
    </source>
</evidence>
<dbReference type="PROSITE" id="PS51981">
    <property type="entry name" value="ZF_RZ"/>
    <property type="match status" value="1"/>
</dbReference>
<dbReference type="Pfam" id="PF20173">
    <property type="entry name" value="ZnF_RZ-type"/>
    <property type="match status" value="1"/>
</dbReference>
<keyword evidence="4" id="KW-0677">Repeat</keyword>
<dbReference type="EMBL" id="JH658860">
    <property type="protein sequence ID" value="EXL75451.1"/>
    <property type="molecule type" value="Genomic_DNA"/>
</dbReference>
<evidence type="ECO:0000256" key="3">
    <source>
        <dbReference type="ARBA" id="ARBA00022723"/>
    </source>
</evidence>
<reference evidence="14" key="2">
    <citation type="submission" date="2012-05" db="EMBL/GenBank/DDBJ databases">
        <title>The Genome Annotation of Fusarium oxysporum PHW808.</title>
        <authorList>
            <consortium name="The Broad Institute Genomics Platform"/>
            <person name="Ma L.-J."/>
            <person name="Corby-Kistler H."/>
            <person name="Broz K."/>
            <person name="Gale L.R."/>
            <person name="Jonkers W."/>
            <person name="O'Donnell K."/>
            <person name="Ploetz R."/>
            <person name="Steinberg C."/>
            <person name="Schwartz D.C."/>
            <person name="VanEtten H."/>
            <person name="Zhou S."/>
            <person name="Young S.K."/>
            <person name="Zeng Q."/>
            <person name="Gargeya S."/>
            <person name="Fitzgerald M."/>
            <person name="Abouelleil A."/>
            <person name="Alvarado L."/>
            <person name="Chapman S.B."/>
            <person name="Gainer-Dewar J."/>
            <person name="Goldberg J."/>
            <person name="Griggs A."/>
            <person name="Gujja S."/>
            <person name="Hansen M."/>
            <person name="Howarth C."/>
            <person name="Imamovic A."/>
            <person name="Ireland A."/>
            <person name="Larimer J."/>
            <person name="McCowan C."/>
            <person name="Murphy C."/>
            <person name="Pearson M."/>
            <person name="Poon T.W."/>
            <person name="Priest M."/>
            <person name="Roberts A."/>
            <person name="Saif S."/>
            <person name="Shea T."/>
            <person name="Sykes S."/>
            <person name="Wortman J."/>
            <person name="Nusbaum C."/>
            <person name="Birren B."/>
        </authorList>
    </citation>
    <scope>NUCLEOTIDE SEQUENCE</scope>
    <source>
        <strain evidence="14">54008</strain>
    </source>
</reference>
<dbReference type="Pfam" id="PF13086">
    <property type="entry name" value="AAA_11"/>
    <property type="match status" value="1"/>
</dbReference>
<dbReference type="InterPro" id="IPR046439">
    <property type="entry name" value="ZF_RZ_dom"/>
</dbReference>
<dbReference type="CDD" id="cd06008">
    <property type="entry name" value="NF-X1-zinc-finger"/>
    <property type="match status" value="2"/>
</dbReference>
<reference evidence="14" key="1">
    <citation type="submission" date="2011-11" db="EMBL/GenBank/DDBJ databases">
        <title>The Genome Sequence of Fusarium oxysporum PHW808.</title>
        <authorList>
            <consortium name="The Broad Institute Genome Sequencing Platform"/>
            <person name="Ma L.-J."/>
            <person name="Gale L.R."/>
            <person name="Schwartz D.C."/>
            <person name="Zhou S."/>
            <person name="Corby-Kistler H."/>
            <person name="Young S.K."/>
            <person name="Zeng Q."/>
            <person name="Gargeya S."/>
            <person name="Fitzgerald M."/>
            <person name="Haas B."/>
            <person name="Abouelleil A."/>
            <person name="Alvarado L."/>
            <person name="Arachchi H.M."/>
            <person name="Berlin A."/>
            <person name="Brown A."/>
            <person name="Chapman S.B."/>
            <person name="Chen Z."/>
            <person name="Dunbar C."/>
            <person name="Freedman E."/>
            <person name="Gearin G."/>
            <person name="Goldberg J."/>
            <person name="Griggs A."/>
            <person name="Gujja S."/>
            <person name="Heiman D."/>
            <person name="Howarth C."/>
            <person name="Larson L."/>
            <person name="Lui A."/>
            <person name="MacDonald P.J.P."/>
            <person name="Montmayeur A."/>
            <person name="Murphy C."/>
            <person name="Neiman D."/>
            <person name="Pearson M."/>
            <person name="Priest M."/>
            <person name="Roberts A."/>
            <person name="Saif S."/>
            <person name="Shea T."/>
            <person name="Shenoy N."/>
            <person name="Sisk P."/>
            <person name="Stolte C."/>
            <person name="Sykes S."/>
            <person name="Wortman J."/>
            <person name="Nusbaum C."/>
            <person name="Birren B."/>
        </authorList>
    </citation>
    <scope>NUCLEOTIDE SEQUENCE [LARGE SCALE GENOMIC DNA]</scope>
    <source>
        <strain evidence="14">54008</strain>
    </source>
</reference>
<evidence type="ECO:0000256" key="5">
    <source>
        <dbReference type="ARBA" id="ARBA00022771"/>
    </source>
</evidence>
<keyword evidence="6" id="KW-0067">ATP-binding</keyword>
<evidence type="ECO:0000313" key="14">
    <source>
        <dbReference type="EMBL" id="EXL75451.1"/>
    </source>
</evidence>
<dbReference type="PROSITE" id="PS50103">
    <property type="entry name" value="ZF_C3H1"/>
    <property type="match status" value="1"/>
</dbReference>
<name>X0HUA7_FUSOX</name>
<dbReference type="CDD" id="cd17936">
    <property type="entry name" value="EEXXEc_NFX1"/>
    <property type="match status" value="1"/>
</dbReference>
<evidence type="ECO:0000259" key="12">
    <source>
        <dbReference type="PROSITE" id="PS50103"/>
    </source>
</evidence>
<dbReference type="InterPro" id="IPR041679">
    <property type="entry name" value="DNA2/NAM7-like_C"/>
</dbReference>
<evidence type="ECO:0000259" key="13">
    <source>
        <dbReference type="PROSITE" id="PS51981"/>
    </source>
</evidence>
<dbReference type="InterPro" id="IPR027417">
    <property type="entry name" value="P-loop_NTPase"/>
</dbReference>
<keyword evidence="3 9" id="KW-0479">Metal-binding</keyword>
<dbReference type="GO" id="GO:0008270">
    <property type="term" value="F:zinc ion binding"/>
    <property type="evidence" value="ECO:0007669"/>
    <property type="project" value="UniProtKB-KW"/>
</dbReference>
<evidence type="ECO:0000256" key="6">
    <source>
        <dbReference type="ARBA" id="ARBA00022806"/>
    </source>
</evidence>
<dbReference type="GO" id="GO:0005737">
    <property type="term" value="C:cytoplasm"/>
    <property type="evidence" value="ECO:0007669"/>
    <property type="project" value="UniProtKB-SubCell"/>
</dbReference>
<dbReference type="InterPro" id="IPR045055">
    <property type="entry name" value="DNA2/NAM7-like"/>
</dbReference>
<dbReference type="Pfam" id="PF13087">
    <property type="entry name" value="AAA_12"/>
    <property type="match status" value="1"/>
</dbReference>
<feature type="compositionally biased region" description="Basic and acidic residues" evidence="11">
    <location>
        <begin position="415"/>
        <end position="424"/>
    </location>
</feature>
<accession>X0HUA7</accession>
<dbReference type="InterPro" id="IPR000967">
    <property type="entry name" value="Znf_NFX1"/>
</dbReference>
<keyword evidence="2" id="KW-0963">Cytoplasm</keyword>
<evidence type="ECO:0000256" key="1">
    <source>
        <dbReference type="ARBA" id="ARBA00004496"/>
    </source>
</evidence>
<evidence type="ECO:0000256" key="10">
    <source>
        <dbReference type="SAM" id="Coils"/>
    </source>
</evidence>
<keyword evidence="8" id="KW-0391">Immunity</keyword>
<protein>
    <submittedName>
        <fullName evidence="14">Uncharacterized protein</fullName>
    </submittedName>
</protein>
<sequence>MFLTPTDECACLHCHQRQLADSGTASGRQVSQHCAPPTARIRPVSTTARYRTLEQLLNRILDYCSVVGSSSSTTSPPFHLISFFPPPSQTVTSHPSEREIEKSLETLSLSLVAALIRISLDYTTKRVPSSLVVLVMASQGNPPQEPAEPAPNIHEKIQTLCSDYQNGICKHGKDCKFTHDPDTVYLPKPTTETSKLLTQLRNSLMGCRLDNPSLSERSEATLSICENVLKILDSPYRGLHQEVARTLATQRCGLQNMITTVKNSLKKEGTKNPCVTALIKVISHSSFLNCSAIESDVNTIYSIFGGKDGHDGMGFMFFLCRTRLASLECFNGPLSSEVYEKELCAARVCHELVRRAPRSHFRTTKPMFLDTLDSLVARMCDKFPRDNLDALVRRLDIIKRLAASPRTHLARADTPRALEQDSQDHLTSIPTTIDRPGGRHDNDFADIANVVIFPTTEEVIRVYEDYLPSTNFRNQHVLGDTFQRYIDSLFRLIRYDTMGPIVKVLREICKSDNLMAGRLYQQDIRADTYLSCSVHDIFMNHKQELRVLLSFPLPPEISNRSFKHQKKWWKYSVSLEEGRLVCFVYKEADHSNTLFFQVAAKDPKQLDISGRKPRVIAKLLSLERSIIKQLAHLVEKKTPGVLVDFHSVLPDTFMPMFDNLQRIRLENQLPFYKWLTPSEPATDEVPPPLYARREGFAFPLSSIAKDKNTTLQLYSAQGLHGINLFDLKNKTGLDSGQCQGLIAALTREYALIQGPPGTGKSYLGVKLVQVLLAVRKQANLGPIVISCYTNHALDQFLKHLNDIGINIVRIGNRSTTPELESKNLRAIKVKCPQTFVESSNFEKLNNSEHRLLADFKKAMNELVEPTAVFTDPELMNFIAKTYPKIHQKFLTKTMVSIASMKSLRTWLGERPPAVEHDVEQLLKRASHDIHTLSASERWALADHWTEAFRESKVDTVLETLAKSKSHRKDVNNNLNARDQRTLSQAHVIGITISNAARKIDLLKSLSPKVMICEEAAEVTEPHLISTLIPGIEHLIQIGDHKQLRPKINNHNLGREISGKKWQLDRSQFERWAEGEDGLSPIPVAQLNVQRRMRPEISQLISTVYPKLQDHPSVLSYPDVVGMRHNVFWLDHNQPEAQPAEGPHASSYCNRWEIEMATALVRHLVRQGEYKPEDIALLTPYTSQLCALTHALSGEIEISIESENSQDSDQESECEEDTPDQKPMRKRPLSSAVRLATVDNFQGEEAKVVIISLVRSNPRHKMGFLRTSNRINVLLSRARHGMYLIGDVNTYRQVPMWNDVYHKLSDAATVGTKLELCCPRHPDAIILCSKPGHFNIMSPEGGCDLPCAWKLEPCGHECKATCHSKAMHQAVSCLEPCSRIRTTCNHGCPKRCGQPCGPCMVPIRDVKLPCGHIAKLLDCHKTLDLHSIDCQVKVTKTIPKCGHSISIACSKSVTSKDFCCPHSCTKVLSCGHTCSGVCGNCIRGTGITSHPWCKTACNRPHNSCNHRCTELCHGASPCDDCQQACEVRCPHSSCSSTCSQACDECNEQCTWACSHQGSCSMPCSAPCGRLPCDRRCERILDCGHRCPSFCGEECPAEYCQECCDKKVVKVDLLENKPYREVDLDENPIVLLGCGHFFTGRSLDSLLGMGEVYLMNNHGQFLGLKDFSGSFSKNVPCCPDCNQPIRQYTTKRYNRLVNRAIMNETAKQFLVKESNELYEIETNLKEHEQKLSTVWTSRNILLRGLKRSAKRVEERAEKHIQQTKPLIDAIAMTQTQAIDEPSHVEALTSYQLTPGQQISLKAQLLVIRVAEVHVYSHFSESCLMPWTSTEVNAFQRWLKVQALPTLPELLCDCTSLIERAKHANMPRLVIIGTLSFARILRLWRLCNDVESKPDSGEDLSHAAIADKLFKSARKLLDVALSLCSQLSKSEEWKEGVQETMRALKSPHKVITNKELVYNKNARIGGHAGMVTTSALWYNCVNGHPFAVGDCGMSTEVARCRECGAPVGGTNPRPLDGVTRAEGMETEETVTEESNEQLQVAVPEDEVEHQLSYTGGPPETDLRMHILVCMILVCFRIGLSTS</sequence>
<dbReference type="GO" id="GO:0031380">
    <property type="term" value="C:nuclear RNA-directed RNA polymerase complex"/>
    <property type="evidence" value="ECO:0007669"/>
    <property type="project" value="TreeGrafter"/>
</dbReference>
<dbReference type="InterPro" id="IPR047187">
    <property type="entry name" value="SF1_C_Upf1"/>
</dbReference>
<comment type="subcellular location">
    <subcellularLocation>
        <location evidence="1">Cytoplasm</location>
    </subcellularLocation>
</comment>
<proteinExistence type="predicted"/>
<dbReference type="CDD" id="cd18808">
    <property type="entry name" value="SF1_C_Upf1"/>
    <property type="match status" value="1"/>
</dbReference>
<dbReference type="PANTHER" id="PTHR10887">
    <property type="entry name" value="DNA2/NAM7 HELICASE FAMILY"/>
    <property type="match status" value="1"/>
</dbReference>
<feature type="region of interest" description="Disordered" evidence="11">
    <location>
        <begin position="415"/>
        <end position="440"/>
    </location>
</feature>
<keyword evidence="7 9" id="KW-0862">Zinc</keyword>
<gene>
    <name evidence="14" type="ORF">FOPG_09617</name>
</gene>
<dbReference type="InterPro" id="IPR041677">
    <property type="entry name" value="DNA2/NAM7_AAA_11"/>
</dbReference>
<evidence type="ECO:0000256" key="9">
    <source>
        <dbReference type="PROSITE-ProRule" id="PRU00723"/>
    </source>
</evidence>
<feature type="compositionally biased region" description="Acidic residues" evidence="11">
    <location>
        <begin position="1200"/>
        <end position="1217"/>
    </location>
</feature>
<feature type="region of interest" description="Disordered" evidence="11">
    <location>
        <begin position="1200"/>
        <end position="1229"/>
    </location>
</feature>
<feature type="domain" description="C3H1-type" evidence="12">
    <location>
        <begin position="155"/>
        <end position="182"/>
    </location>
</feature>
<keyword evidence="5 9" id="KW-0863">Zinc-finger</keyword>
<keyword evidence="6" id="KW-0347">Helicase</keyword>
<evidence type="ECO:0000256" key="7">
    <source>
        <dbReference type="ARBA" id="ARBA00022833"/>
    </source>
</evidence>